<feature type="domain" description="PIN" evidence="2">
    <location>
        <begin position="400"/>
        <end position="479"/>
    </location>
</feature>
<evidence type="ECO:0000313" key="3">
    <source>
        <dbReference type="Proteomes" id="UP000887565"/>
    </source>
</evidence>
<feature type="region of interest" description="Disordered" evidence="1">
    <location>
        <begin position="173"/>
        <end position="249"/>
    </location>
</feature>
<dbReference type="PANTHER" id="PTHR15696:SF7">
    <property type="entry name" value="NONSENSE-MEDIATED MRNA DECAY FACTOR"/>
    <property type="match status" value="1"/>
</dbReference>
<feature type="compositionally biased region" description="Polar residues" evidence="1">
    <location>
        <begin position="232"/>
        <end position="241"/>
    </location>
</feature>
<keyword evidence="3" id="KW-1185">Reference proteome</keyword>
<dbReference type="GO" id="GO:0042162">
    <property type="term" value="F:telomeric DNA binding"/>
    <property type="evidence" value="ECO:0007669"/>
    <property type="project" value="TreeGrafter"/>
</dbReference>
<dbReference type="InterPro" id="IPR002716">
    <property type="entry name" value="PIN_dom"/>
</dbReference>
<evidence type="ECO:0000313" key="4">
    <source>
        <dbReference type="WBParaSite" id="nRc.2.0.1.t05853-RA"/>
    </source>
</evidence>
<protein>
    <submittedName>
        <fullName evidence="4">PIN domain-containing protein</fullName>
    </submittedName>
</protein>
<dbReference type="Gene3D" id="3.40.50.1010">
    <property type="entry name" value="5'-nuclease"/>
    <property type="match status" value="1"/>
</dbReference>
<dbReference type="Proteomes" id="UP000887565">
    <property type="component" value="Unplaced"/>
</dbReference>
<accession>A0A915HWQ4</accession>
<feature type="compositionally biased region" description="Polar residues" evidence="1">
    <location>
        <begin position="131"/>
        <end position="148"/>
    </location>
</feature>
<dbReference type="AlphaFoldDB" id="A0A915HWQ4"/>
<dbReference type="GO" id="GO:0000184">
    <property type="term" value="P:nuclear-transcribed mRNA catabolic process, nonsense-mediated decay"/>
    <property type="evidence" value="ECO:0007669"/>
    <property type="project" value="TreeGrafter"/>
</dbReference>
<reference evidence="4" key="1">
    <citation type="submission" date="2022-11" db="UniProtKB">
        <authorList>
            <consortium name="WormBaseParasite"/>
        </authorList>
    </citation>
    <scope>IDENTIFICATION</scope>
</reference>
<evidence type="ECO:0000256" key="1">
    <source>
        <dbReference type="SAM" id="MobiDB-lite"/>
    </source>
</evidence>
<name>A0A915HWQ4_ROMCU</name>
<dbReference type="GO" id="GO:0070034">
    <property type="term" value="F:telomerase RNA binding"/>
    <property type="evidence" value="ECO:0007669"/>
    <property type="project" value="TreeGrafter"/>
</dbReference>
<proteinExistence type="predicted"/>
<dbReference type="PANTHER" id="PTHR15696">
    <property type="entry name" value="SMG-7 SUPPRESSOR WITH MORPHOLOGICAL EFFECT ON GENITALIA PROTEIN 7"/>
    <property type="match status" value="1"/>
</dbReference>
<dbReference type="Pfam" id="PF13638">
    <property type="entry name" value="PIN_4"/>
    <property type="match status" value="1"/>
</dbReference>
<dbReference type="WBParaSite" id="nRc.2.0.1.t05853-RA">
    <property type="protein sequence ID" value="nRc.2.0.1.t05853-RA"/>
    <property type="gene ID" value="nRc.2.0.1.g05853"/>
</dbReference>
<dbReference type="InterPro" id="IPR045153">
    <property type="entry name" value="Est1/Ebs1-like"/>
</dbReference>
<dbReference type="GO" id="GO:0005697">
    <property type="term" value="C:telomerase holoenzyme complex"/>
    <property type="evidence" value="ECO:0007669"/>
    <property type="project" value="TreeGrafter"/>
</dbReference>
<organism evidence="3 4">
    <name type="scientific">Romanomermis culicivorax</name>
    <name type="common">Nematode worm</name>
    <dbReference type="NCBI Taxonomy" id="13658"/>
    <lineage>
        <taxon>Eukaryota</taxon>
        <taxon>Metazoa</taxon>
        <taxon>Ecdysozoa</taxon>
        <taxon>Nematoda</taxon>
        <taxon>Enoplea</taxon>
        <taxon>Dorylaimia</taxon>
        <taxon>Mermithida</taxon>
        <taxon>Mermithoidea</taxon>
        <taxon>Mermithidae</taxon>
        <taxon>Romanomermis</taxon>
    </lineage>
</organism>
<evidence type="ECO:0000259" key="2">
    <source>
        <dbReference type="Pfam" id="PF13638"/>
    </source>
</evidence>
<feature type="compositionally biased region" description="Acidic residues" evidence="1">
    <location>
        <begin position="193"/>
        <end position="221"/>
    </location>
</feature>
<sequence length="616" mass="69733">MDEMAKADIDGIKILQPKFCVLAYLHVFKLLFDDSDDTDSSQYIAEIADKVIHSFEKLCQDSSSNKAFFAGPLLKIFACQMILIKKLQDKASYKTSASIALLIRLFVAFLNCFSQLLPPHIRDVGDDCSRSRQNVSETDNSVAQMTINSSDKETDVKKVFAVRAKKIDMRQFLQKRRKKQDSDEEDARTTGESDVDISDEDDVIEVEDSNEEAGNSEDSATDGERIDDHVANGTNNKTSNGVLPGMPEPDKNIFADEKIGKELNSIKISKSVEFEQKVALIEDVYLRGIPPLTQAHTGLDFESIWSCGQQSEVIVRIVSIRSSVHHMIKTNQSTLYFDQKKSLFRIKIKDDNEKKEDFSSERRPSLEKHRRETLMRNMAKLRIRDEMKSIEKVAWIPVYLILDSQTLLKSLSIVKRLLSRRKFILVVPESVLARLDRLKKDDANAREAIRYLETQLKTGNKFIRSQKSEEKAGIDFREAKFSNSLKECLDIQETKGLIDCASHFSRTVTGSRSTVACILTGSAKQSHGYGKVIEDEVDKMKVVYLKEIYTKLIEIAEVSALRSLVFFSIVGKSTMAFLAEGMLTEDVAGKILENLKITLLKRLEKNETAKTKLFGK</sequence>
<feature type="region of interest" description="Disordered" evidence="1">
    <location>
        <begin position="127"/>
        <end position="148"/>
    </location>
</feature>